<dbReference type="InterPro" id="IPR002410">
    <property type="entry name" value="Peptidase_S33"/>
</dbReference>
<reference evidence="4 5" key="1">
    <citation type="submission" date="2018-11" db="EMBL/GenBank/DDBJ databases">
        <title>Sequencing the genomes of 1000 actinobacteria strains.</title>
        <authorList>
            <person name="Klenk H.-P."/>
        </authorList>
    </citation>
    <scope>NUCLEOTIDE SEQUENCE [LARGE SCALE GENOMIC DNA]</scope>
    <source>
        <strain evidence="4 5">DSM 44781</strain>
    </source>
</reference>
<dbReference type="InterPro" id="IPR050266">
    <property type="entry name" value="AB_hydrolase_sf"/>
</dbReference>
<evidence type="ECO:0000313" key="5">
    <source>
        <dbReference type="Proteomes" id="UP000266906"/>
    </source>
</evidence>
<comment type="caution">
    <text evidence="4">The sequence shown here is derived from an EMBL/GenBank/DDBJ whole genome shotgun (WGS) entry which is preliminary data.</text>
</comment>
<dbReference type="GO" id="GO:0006508">
    <property type="term" value="P:proteolysis"/>
    <property type="evidence" value="ECO:0007669"/>
    <property type="project" value="InterPro"/>
</dbReference>
<dbReference type="RefSeq" id="WP_123818083.1">
    <property type="nucleotide sequence ID" value="NZ_RKQG01000001.1"/>
</dbReference>
<dbReference type="SUPFAM" id="SSF53474">
    <property type="entry name" value="alpha/beta-Hydrolases"/>
    <property type="match status" value="1"/>
</dbReference>
<dbReference type="PRINTS" id="PR00793">
    <property type="entry name" value="PROAMNOPTASE"/>
</dbReference>
<dbReference type="AlphaFoldDB" id="A0A3N4RSC3"/>
<sequence length="284" mass="29439">MTIFHGYDGTALHYEQFGDGSPLVAIPGGPGMDARYLGTLGGLDARRRLVRLDPRGCGRSAVPADRASCAFGAQAADVEALREHLGAERIDLLGHSAGALTAQRYAAEFPHRVRSLVLVTPVGRAAREPDPAEIAALRAARAAEPWYPDAAEADALLAAGAGDPAELVRRITPFFWGRWNEAARAAAFDPESAPAAPWVREAFYAGAGAGAGSDAGAAQPVAAPVLVVAGARDGMIGTVPARLAAALHPDARLAVLPEVGHRPWVEDPAGFAALVGGFLDGRRP</sequence>
<comment type="similarity">
    <text evidence="1">Belongs to the peptidase S33 family.</text>
</comment>
<evidence type="ECO:0000313" key="4">
    <source>
        <dbReference type="EMBL" id="RPE33999.1"/>
    </source>
</evidence>
<proteinExistence type="inferred from homology"/>
<keyword evidence="5" id="KW-1185">Reference proteome</keyword>
<dbReference type="Proteomes" id="UP000266906">
    <property type="component" value="Unassembled WGS sequence"/>
</dbReference>
<dbReference type="InterPro" id="IPR029058">
    <property type="entry name" value="AB_hydrolase_fold"/>
</dbReference>
<evidence type="ECO:0000256" key="1">
    <source>
        <dbReference type="ARBA" id="ARBA00010088"/>
    </source>
</evidence>
<keyword evidence="2" id="KW-0378">Hydrolase</keyword>
<dbReference type="PRINTS" id="PR00111">
    <property type="entry name" value="ABHYDROLASE"/>
</dbReference>
<feature type="domain" description="AB hydrolase-1" evidence="3">
    <location>
        <begin position="22"/>
        <end position="261"/>
    </location>
</feature>
<gene>
    <name evidence="4" type="ORF">EDD38_2306</name>
</gene>
<dbReference type="EMBL" id="RKQG01000001">
    <property type="protein sequence ID" value="RPE33999.1"/>
    <property type="molecule type" value="Genomic_DNA"/>
</dbReference>
<accession>A0A3N4RSC3</accession>
<dbReference type="GO" id="GO:0004177">
    <property type="term" value="F:aminopeptidase activity"/>
    <property type="evidence" value="ECO:0007669"/>
    <property type="project" value="UniProtKB-EC"/>
</dbReference>
<organism evidence="4 5">
    <name type="scientific">Kitasatospora cineracea</name>
    <dbReference type="NCBI Taxonomy" id="88074"/>
    <lineage>
        <taxon>Bacteria</taxon>
        <taxon>Bacillati</taxon>
        <taxon>Actinomycetota</taxon>
        <taxon>Actinomycetes</taxon>
        <taxon>Kitasatosporales</taxon>
        <taxon>Streptomycetaceae</taxon>
        <taxon>Kitasatospora</taxon>
    </lineage>
</organism>
<protein>
    <submittedName>
        <fullName evidence="4">Pimeloyl-ACP methyl ester carboxylesterase</fullName>
    </submittedName>
</protein>
<evidence type="ECO:0000259" key="3">
    <source>
        <dbReference type="Pfam" id="PF00561"/>
    </source>
</evidence>
<dbReference type="Pfam" id="PF00561">
    <property type="entry name" value="Abhydrolase_1"/>
    <property type="match status" value="1"/>
</dbReference>
<dbReference type="Gene3D" id="3.40.50.1820">
    <property type="entry name" value="alpha/beta hydrolase"/>
    <property type="match status" value="1"/>
</dbReference>
<name>A0A3N4RSC3_9ACTN</name>
<dbReference type="PANTHER" id="PTHR43798">
    <property type="entry name" value="MONOACYLGLYCEROL LIPASE"/>
    <property type="match status" value="1"/>
</dbReference>
<dbReference type="InterPro" id="IPR000073">
    <property type="entry name" value="AB_hydrolase_1"/>
</dbReference>
<evidence type="ECO:0000256" key="2">
    <source>
        <dbReference type="ARBA" id="ARBA00022801"/>
    </source>
</evidence>
<dbReference type="PANTHER" id="PTHR43798:SF33">
    <property type="entry name" value="HYDROLASE, PUTATIVE (AFU_ORTHOLOGUE AFUA_2G14860)-RELATED"/>
    <property type="match status" value="1"/>
</dbReference>
<dbReference type="GO" id="GO:0016020">
    <property type="term" value="C:membrane"/>
    <property type="evidence" value="ECO:0007669"/>
    <property type="project" value="TreeGrafter"/>
</dbReference>